<comment type="caution">
    <text evidence="1">The sequence shown here is derived from an EMBL/GenBank/DDBJ whole genome shotgun (WGS) entry which is preliminary data.</text>
</comment>
<name>A0ACC2SUE4_9FUNG</name>
<evidence type="ECO:0000313" key="1">
    <source>
        <dbReference type="EMBL" id="KAJ9065895.1"/>
    </source>
</evidence>
<accession>A0ACC2SUE4</accession>
<reference evidence="1" key="1">
    <citation type="submission" date="2022-04" db="EMBL/GenBank/DDBJ databases">
        <title>Genome of the entomopathogenic fungus Entomophthora muscae.</title>
        <authorList>
            <person name="Elya C."/>
            <person name="Lovett B.R."/>
            <person name="Lee E."/>
            <person name="Macias A.M."/>
            <person name="Hajek A.E."/>
            <person name="De Bivort B.L."/>
            <person name="Kasson M.T."/>
            <person name="De Fine Licht H.H."/>
            <person name="Stajich J.E."/>
        </authorList>
    </citation>
    <scope>NUCLEOTIDE SEQUENCE</scope>
    <source>
        <strain evidence="1">Berkeley</strain>
    </source>
</reference>
<organism evidence="1 2">
    <name type="scientific">Entomophthora muscae</name>
    <dbReference type="NCBI Taxonomy" id="34485"/>
    <lineage>
        <taxon>Eukaryota</taxon>
        <taxon>Fungi</taxon>
        <taxon>Fungi incertae sedis</taxon>
        <taxon>Zoopagomycota</taxon>
        <taxon>Entomophthoromycotina</taxon>
        <taxon>Entomophthoromycetes</taxon>
        <taxon>Entomophthorales</taxon>
        <taxon>Entomophthoraceae</taxon>
        <taxon>Entomophthora</taxon>
    </lineage>
</organism>
<dbReference type="Proteomes" id="UP001165960">
    <property type="component" value="Unassembled WGS sequence"/>
</dbReference>
<evidence type="ECO:0000313" key="2">
    <source>
        <dbReference type="Proteomes" id="UP001165960"/>
    </source>
</evidence>
<proteinExistence type="predicted"/>
<dbReference type="EMBL" id="QTSX02004318">
    <property type="protein sequence ID" value="KAJ9065895.1"/>
    <property type="molecule type" value="Genomic_DNA"/>
</dbReference>
<protein>
    <submittedName>
        <fullName evidence="1">Uncharacterized protein</fullName>
    </submittedName>
</protein>
<gene>
    <name evidence="1" type="ORF">DSO57_1014937</name>
</gene>
<sequence length="229" mass="24732">MILPVTKFVVFSVAPFLLLLWSTSPYLWSKISSSARLMSEAPSSLLSLPGSLLYSREAMVKSLTCNDLYLDDVGYASLAPVGNKVPMSSLPDLEKSNSVPLRAPAMSPSAPTCTPWLLTSLALMALNAYFPQLSPVSSLWSPLFEAVPVLHWMASWWFVLPEWEPNLVSLAPLSHRQLSLVGLLILPSKPLMSSVGTFGILPASGTGTLLSKLCGVVKDLDCSRLALTL</sequence>
<keyword evidence="2" id="KW-1185">Reference proteome</keyword>